<accession>A0A9W4T4N6</accession>
<feature type="region of interest" description="Disordered" evidence="1">
    <location>
        <begin position="96"/>
        <end position="180"/>
    </location>
</feature>
<dbReference type="InterPro" id="IPR010982">
    <property type="entry name" value="Lambda_DNA-bd_dom_sf"/>
</dbReference>
<reference evidence="2" key="1">
    <citation type="submission" date="2022-08" db="EMBL/GenBank/DDBJ databases">
        <authorList>
            <person name="Kallberg Y."/>
            <person name="Tangrot J."/>
            <person name="Rosling A."/>
        </authorList>
    </citation>
    <scope>NUCLEOTIDE SEQUENCE</scope>
    <source>
        <strain evidence="2">Wild A</strain>
    </source>
</reference>
<sequence>MNIKYNKYNLDPNVVKCGGCSKPAQLRRGDGKVVSAYREVEEDYGMPSHHLVDNDNPSVDGVMFNPQAKRECSEREREGERLIENMKLGKYLGGLRVKKDNNDNQDNSPKSNPAASTPQPITNSNDKNDNSVGSVNAPPSSSEPKNSSEIKISPKPVGESKDNPREKLQNETEKGNNQTPVINLKDIKKISLVGDNLVIEFNQSEKRQTVVSEQITNNQELSAVKNYLRKNNQTSLSQQELNKIFSKENNRVASTKKSPELNNALLIGGGVTVNNIQKIQKPIATMKVQNNEKVSRNKEVIKEEEFIVKPIHPGTILREGLLIPQDISPQELAQAIKVPKEQIK</sequence>
<evidence type="ECO:0000256" key="1">
    <source>
        <dbReference type="SAM" id="MobiDB-lite"/>
    </source>
</evidence>
<dbReference type="Gene3D" id="1.10.260.40">
    <property type="entry name" value="lambda repressor-like DNA-binding domains"/>
    <property type="match status" value="1"/>
</dbReference>
<dbReference type="GO" id="GO:0003677">
    <property type="term" value="F:DNA binding"/>
    <property type="evidence" value="ECO:0007669"/>
    <property type="project" value="InterPro"/>
</dbReference>
<feature type="compositionally biased region" description="Low complexity" evidence="1">
    <location>
        <begin position="139"/>
        <end position="153"/>
    </location>
</feature>
<keyword evidence="3" id="KW-1185">Reference proteome</keyword>
<dbReference type="Proteomes" id="UP001153678">
    <property type="component" value="Unassembled WGS sequence"/>
</dbReference>
<name>A0A9W4T4N6_9GLOM</name>
<dbReference type="OrthoDB" id="2446062at2759"/>
<protein>
    <submittedName>
        <fullName evidence="2">6542_t:CDS:1</fullName>
    </submittedName>
</protein>
<proteinExistence type="predicted"/>
<evidence type="ECO:0000313" key="2">
    <source>
        <dbReference type="EMBL" id="CAI2191660.1"/>
    </source>
</evidence>
<feature type="compositionally biased region" description="Basic and acidic residues" evidence="1">
    <location>
        <begin position="158"/>
        <end position="174"/>
    </location>
</feature>
<dbReference type="EMBL" id="CAMKVN010007596">
    <property type="protein sequence ID" value="CAI2191660.1"/>
    <property type="molecule type" value="Genomic_DNA"/>
</dbReference>
<dbReference type="AlphaFoldDB" id="A0A9W4T4N6"/>
<feature type="compositionally biased region" description="Polar residues" evidence="1">
    <location>
        <begin position="104"/>
        <end position="138"/>
    </location>
</feature>
<gene>
    <name evidence="2" type="ORF">FWILDA_LOCUS15182</name>
</gene>
<organism evidence="2 3">
    <name type="scientific">Funneliformis geosporum</name>
    <dbReference type="NCBI Taxonomy" id="1117311"/>
    <lineage>
        <taxon>Eukaryota</taxon>
        <taxon>Fungi</taxon>
        <taxon>Fungi incertae sedis</taxon>
        <taxon>Mucoromycota</taxon>
        <taxon>Glomeromycotina</taxon>
        <taxon>Glomeromycetes</taxon>
        <taxon>Glomerales</taxon>
        <taxon>Glomeraceae</taxon>
        <taxon>Funneliformis</taxon>
    </lineage>
</organism>
<comment type="caution">
    <text evidence="2">The sequence shown here is derived from an EMBL/GenBank/DDBJ whole genome shotgun (WGS) entry which is preliminary data.</text>
</comment>
<evidence type="ECO:0000313" key="3">
    <source>
        <dbReference type="Proteomes" id="UP001153678"/>
    </source>
</evidence>